<keyword evidence="2" id="KW-1185">Reference proteome</keyword>
<protein>
    <submittedName>
        <fullName evidence="1">TIGR01459 family HAD-type hydrolase</fullName>
    </submittedName>
</protein>
<dbReference type="InterPro" id="IPR036412">
    <property type="entry name" value="HAD-like_sf"/>
</dbReference>
<dbReference type="PANTHER" id="PTHR19288:SF90">
    <property type="entry name" value="OS08G0542600 PROTEIN"/>
    <property type="match status" value="1"/>
</dbReference>
<keyword evidence="1" id="KW-0378">Hydrolase</keyword>
<dbReference type="GO" id="GO:0016791">
    <property type="term" value="F:phosphatase activity"/>
    <property type="evidence" value="ECO:0007669"/>
    <property type="project" value="TreeGrafter"/>
</dbReference>
<dbReference type="NCBIfam" id="TIGR01459">
    <property type="entry name" value="HAD-SF-IIA-hyp4"/>
    <property type="match status" value="1"/>
</dbReference>
<gene>
    <name evidence="1" type="ORF">GTK09_06150</name>
</gene>
<dbReference type="CDD" id="cd07525">
    <property type="entry name" value="HAD_like"/>
    <property type="match status" value="1"/>
</dbReference>
<dbReference type="SUPFAM" id="SSF56784">
    <property type="entry name" value="HAD-like"/>
    <property type="match status" value="1"/>
</dbReference>
<dbReference type="InterPro" id="IPR023214">
    <property type="entry name" value="HAD_sf"/>
</dbReference>
<organism evidence="1 2">
    <name type="scientific">Jiella pacifica</name>
    <dbReference type="NCBI Taxonomy" id="2696469"/>
    <lineage>
        <taxon>Bacteria</taxon>
        <taxon>Pseudomonadati</taxon>
        <taxon>Pseudomonadota</taxon>
        <taxon>Alphaproteobacteria</taxon>
        <taxon>Hyphomicrobiales</taxon>
        <taxon>Aurantimonadaceae</taxon>
        <taxon>Jiella</taxon>
    </lineage>
</organism>
<name>A0A6N9SYA8_9HYPH</name>
<dbReference type="Pfam" id="PF13242">
    <property type="entry name" value="Hydrolase_like"/>
    <property type="match status" value="1"/>
</dbReference>
<dbReference type="InterPro" id="IPR006357">
    <property type="entry name" value="HAD-SF_hydro_IIA"/>
</dbReference>
<accession>A0A6N9SYA8</accession>
<dbReference type="RefSeq" id="WP_163461919.1">
    <property type="nucleotide sequence ID" value="NZ_JAAAMG010000003.1"/>
</dbReference>
<evidence type="ECO:0000313" key="2">
    <source>
        <dbReference type="Proteomes" id="UP000469011"/>
    </source>
</evidence>
<dbReference type="Pfam" id="PF13344">
    <property type="entry name" value="Hydrolase_6"/>
    <property type="match status" value="1"/>
</dbReference>
<evidence type="ECO:0000313" key="1">
    <source>
        <dbReference type="EMBL" id="NDW04007.1"/>
    </source>
</evidence>
<dbReference type="GO" id="GO:0005737">
    <property type="term" value="C:cytoplasm"/>
    <property type="evidence" value="ECO:0007669"/>
    <property type="project" value="TreeGrafter"/>
</dbReference>
<dbReference type="Proteomes" id="UP000469011">
    <property type="component" value="Unassembled WGS sequence"/>
</dbReference>
<dbReference type="Gene3D" id="3.40.50.1000">
    <property type="entry name" value="HAD superfamily/HAD-like"/>
    <property type="match status" value="2"/>
</dbReference>
<reference evidence="1 2" key="1">
    <citation type="submission" date="2020-01" db="EMBL/GenBank/DDBJ databases">
        <title>Jiella pacifica sp. nov.</title>
        <authorList>
            <person name="Xue Z."/>
            <person name="Zhu S."/>
            <person name="Chen J."/>
            <person name="Yang J."/>
        </authorList>
    </citation>
    <scope>NUCLEOTIDE SEQUENCE [LARGE SCALE GENOMIC DNA]</scope>
    <source>
        <strain evidence="1 2">40Bstr34</strain>
    </source>
</reference>
<dbReference type="NCBIfam" id="TIGR01460">
    <property type="entry name" value="HAD-SF-IIA"/>
    <property type="match status" value="1"/>
</dbReference>
<comment type="caution">
    <text evidence="1">The sequence shown here is derived from an EMBL/GenBank/DDBJ whole genome shotgun (WGS) entry which is preliminary data.</text>
</comment>
<dbReference type="PANTHER" id="PTHR19288">
    <property type="entry name" value="4-NITROPHENYLPHOSPHATASE-RELATED"/>
    <property type="match status" value="1"/>
</dbReference>
<dbReference type="InterPro" id="IPR006356">
    <property type="entry name" value="HAD-SF_hydro_IIA_hyp3"/>
</dbReference>
<sequence>MQKAPLAAPRRIGELSEIAGGYDAIFCDIWGVVHDGLVKHVAAERALTAARAGGARVVLITNAPRQAPGVMAQLDSFGFSREAYDAIVTSGDVTRALIGRAEGPLFHIGPARDVDLFEGLDVERVSDPATAKSVITTGLFDDENETPDDYRDLIAAFRQNDLPMICANPDIVVHRGERLIYCGGAIAKAYEEAGGTVSMAGKPYPPIYVEAHRLAGTSDQSRILAIGDGLATDIKGANDAGLDVLLITGGIHGKDFGDRPEDPAEVGKVLAAKGLSAEYFMAALG</sequence>
<dbReference type="EMBL" id="JAAAMG010000003">
    <property type="protein sequence ID" value="NDW04007.1"/>
    <property type="molecule type" value="Genomic_DNA"/>
</dbReference>
<dbReference type="AlphaFoldDB" id="A0A6N9SYA8"/>
<proteinExistence type="predicted"/>